<evidence type="ECO:0000256" key="4">
    <source>
        <dbReference type="ARBA" id="ARBA00022723"/>
    </source>
</evidence>
<dbReference type="PANTHER" id="PTHR35805">
    <property type="entry name" value="ASPARTATE CARBAMOYLTRANSFERASE REGULATORY CHAIN"/>
    <property type="match status" value="1"/>
</dbReference>
<dbReference type="OrthoDB" id="7000at2157"/>
<dbReference type="Pfam" id="PF02748">
    <property type="entry name" value="PyrI_C"/>
    <property type="match status" value="1"/>
</dbReference>
<comment type="subunit">
    <text evidence="7">Contains catalytic and regulatory chains.</text>
</comment>
<name>A0A7Z7AW74_9EURY</name>
<dbReference type="RefSeq" id="WP_091709609.1">
    <property type="nucleotide sequence ID" value="NZ_FNCA01000003.1"/>
</dbReference>
<gene>
    <name evidence="7" type="primary">pyrI</name>
    <name evidence="10" type="ORF">SAMN04488589_1265</name>
</gene>
<keyword evidence="6 7" id="KW-0665">Pyrimidine biosynthesis</keyword>
<feature type="binding site" evidence="7">
    <location>
        <position position="143"/>
    </location>
    <ligand>
        <name>Zn(2+)</name>
        <dbReference type="ChEBI" id="CHEBI:29105"/>
    </ligand>
</feature>
<dbReference type="HAMAP" id="MF_00002">
    <property type="entry name" value="Asp_carb_tr_reg"/>
    <property type="match status" value="1"/>
</dbReference>
<evidence type="ECO:0000313" key="11">
    <source>
        <dbReference type="Proteomes" id="UP000199259"/>
    </source>
</evidence>
<dbReference type="InterPro" id="IPR036792">
    <property type="entry name" value="Asp_carbatrfase_reg_C_sf"/>
</dbReference>
<dbReference type="EMBL" id="FNCA01000003">
    <property type="protein sequence ID" value="SDF73071.1"/>
    <property type="molecule type" value="Genomic_DNA"/>
</dbReference>
<reference evidence="10 11" key="1">
    <citation type="submission" date="2016-10" db="EMBL/GenBank/DDBJ databases">
        <authorList>
            <person name="Varghese N."/>
            <person name="Submissions S."/>
        </authorList>
    </citation>
    <scope>NUCLEOTIDE SEQUENCE [LARGE SCALE GENOMIC DNA]</scope>
    <source>
        <strain evidence="10 11">PL 12/M</strain>
    </source>
</reference>
<dbReference type="GO" id="GO:0006221">
    <property type="term" value="P:pyrimidine nucleotide biosynthetic process"/>
    <property type="evidence" value="ECO:0007669"/>
    <property type="project" value="UniProtKB-UniRule"/>
</dbReference>
<dbReference type="SUPFAM" id="SSF54893">
    <property type="entry name" value="Aspartate carbamoyltransferase, Regulatory-chain, N-terminal domain"/>
    <property type="match status" value="1"/>
</dbReference>
<dbReference type="Gene3D" id="2.30.30.20">
    <property type="entry name" value="Aspartate carbamoyltransferase regulatory subunit, C-terminal domain"/>
    <property type="match status" value="1"/>
</dbReference>
<feature type="domain" description="Aspartate carbamoyltransferase regulatory subunit C-terminal" evidence="9">
    <location>
        <begin position="104"/>
        <end position="150"/>
    </location>
</feature>
<sequence>MTDIETELRVRRIENGTVIDHITAGKALNVLKILGLPDSSQGVVSVLINSNGKYGRKDVVKVENRELNVEEVDKIALISPNATINIIRDFNIVNKYKVHIPSFVEGVVGCINPNCISNSNEPITSKFTVDTENIFLKLRCYYCGRVISENIAEHLL</sequence>
<accession>A0A7Z7AW74</accession>
<keyword evidence="4 7" id="KW-0479">Metal-binding</keyword>
<evidence type="ECO:0000259" key="8">
    <source>
        <dbReference type="Pfam" id="PF01948"/>
    </source>
</evidence>
<keyword evidence="11" id="KW-1185">Reference proteome</keyword>
<comment type="function">
    <text evidence="1 7">Involved in allosteric regulation of aspartate carbamoyltransferase.</text>
</comment>
<comment type="caution">
    <text evidence="10">The sequence shown here is derived from an EMBL/GenBank/DDBJ whole genome shotgun (WGS) entry which is preliminary data.</text>
</comment>
<dbReference type="AlphaFoldDB" id="A0A7Z7AW74"/>
<dbReference type="GO" id="GO:0046872">
    <property type="term" value="F:metal ion binding"/>
    <property type="evidence" value="ECO:0007669"/>
    <property type="project" value="UniProtKB-KW"/>
</dbReference>
<keyword evidence="5 7" id="KW-0862">Zinc</keyword>
<evidence type="ECO:0000256" key="1">
    <source>
        <dbReference type="ARBA" id="ARBA00002565"/>
    </source>
</evidence>
<dbReference type="GO" id="GO:0009347">
    <property type="term" value="C:aspartate carbamoyltransferase complex"/>
    <property type="evidence" value="ECO:0007669"/>
    <property type="project" value="InterPro"/>
</dbReference>
<comment type="cofactor">
    <cofactor evidence="7">
        <name>Zn(2+)</name>
        <dbReference type="ChEBI" id="CHEBI:29105"/>
    </cofactor>
    <text evidence="7">Binds 1 zinc ion per subunit.</text>
</comment>
<proteinExistence type="inferred from homology"/>
<dbReference type="InterPro" id="IPR020545">
    <property type="entry name" value="Asp_carbamoyltransf_reg_N"/>
</dbReference>
<keyword evidence="10" id="KW-0808">Transferase</keyword>
<dbReference type="Pfam" id="PF01948">
    <property type="entry name" value="PyrI"/>
    <property type="match status" value="1"/>
</dbReference>
<dbReference type="InterPro" id="IPR036793">
    <property type="entry name" value="Asp_carbatrfase_reg_N_sf"/>
</dbReference>
<dbReference type="GO" id="GO:0016740">
    <property type="term" value="F:transferase activity"/>
    <property type="evidence" value="ECO:0007669"/>
    <property type="project" value="UniProtKB-KW"/>
</dbReference>
<dbReference type="Gene3D" id="3.30.70.140">
    <property type="entry name" value="Aspartate carbamoyltransferase regulatory subunit, N-terminal domain"/>
    <property type="match status" value="1"/>
</dbReference>
<evidence type="ECO:0000256" key="2">
    <source>
        <dbReference type="ARBA" id="ARBA00010498"/>
    </source>
</evidence>
<evidence type="ECO:0000256" key="7">
    <source>
        <dbReference type="HAMAP-Rule" id="MF_00002"/>
    </source>
</evidence>
<feature type="binding site" evidence="7">
    <location>
        <position position="140"/>
    </location>
    <ligand>
        <name>Zn(2+)</name>
        <dbReference type="ChEBI" id="CHEBI:29105"/>
    </ligand>
</feature>
<dbReference type="GO" id="GO:0006207">
    <property type="term" value="P:'de novo' pyrimidine nucleobase biosynthetic process"/>
    <property type="evidence" value="ECO:0007669"/>
    <property type="project" value="InterPro"/>
</dbReference>
<evidence type="ECO:0000259" key="9">
    <source>
        <dbReference type="Pfam" id="PF02748"/>
    </source>
</evidence>
<dbReference type="InterPro" id="IPR002801">
    <property type="entry name" value="Asp_carbamoylTrfase_reg"/>
</dbReference>
<feature type="domain" description="Aspartate carbamoyltransferase regulatory subunit N-terminal" evidence="8">
    <location>
        <begin position="8"/>
        <end position="99"/>
    </location>
</feature>
<dbReference type="SUPFAM" id="SSF57825">
    <property type="entry name" value="Aspartate carbamoyltransferase, Regulatory-chain, C-terminal domain"/>
    <property type="match status" value="1"/>
</dbReference>
<dbReference type="PANTHER" id="PTHR35805:SF1">
    <property type="entry name" value="ASPARTATE CARBAMOYLTRANSFERASE REGULATORY CHAIN"/>
    <property type="match status" value="1"/>
</dbReference>
<evidence type="ECO:0000313" key="10">
    <source>
        <dbReference type="EMBL" id="SDF73071.1"/>
    </source>
</evidence>
<evidence type="ECO:0000256" key="3">
    <source>
        <dbReference type="ARBA" id="ARBA00021764"/>
    </source>
</evidence>
<comment type="similarity">
    <text evidence="2 7">Belongs to the PyrI family.</text>
</comment>
<evidence type="ECO:0000256" key="6">
    <source>
        <dbReference type="ARBA" id="ARBA00022975"/>
    </source>
</evidence>
<protein>
    <recommendedName>
        <fullName evidence="3 7">Aspartate carbamoyltransferase regulatory chain</fullName>
    </recommendedName>
</protein>
<dbReference type="Proteomes" id="UP000199259">
    <property type="component" value="Unassembled WGS sequence"/>
</dbReference>
<feature type="binding site" evidence="7">
    <location>
        <position position="115"/>
    </location>
    <ligand>
        <name>Zn(2+)</name>
        <dbReference type="ChEBI" id="CHEBI:29105"/>
    </ligand>
</feature>
<dbReference type="NCBIfam" id="TIGR00240">
    <property type="entry name" value="ATCase_reg"/>
    <property type="match status" value="1"/>
</dbReference>
<organism evidence="10 11">
    <name type="scientific">Methanolobus vulcani</name>
    <dbReference type="NCBI Taxonomy" id="38026"/>
    <lineage>
        <taxon>Archaea</taxon>
        <taxon>Methanobacteriati</taxon>
        <taxon>Methanobacteriota</taxon>
        <taxon>Stenosarchaea group</taxon>
        <taxon>Methanomicrobia</taxon>
        <taxon>Methanosarcinales</taxon>
        <taxon>Methanosarcinaceae</taxon>
        <taxon>Methanolobus</taxon>
    </lineage>
</organism>
<feature type="binding site" evidence="7">
    <location>
        <position position="110"/>
    </location>
    <ligand>
        <name>Zn(2+)</name>
        <dbReference type="ChEBI" id="CHEBI:29105"/>
    </ligand>
</feature>
<dbReference type="InterPro" id="IPR020542">
    <property type="entry name" value="Asp_carbamoyltrfase_reg_C"/>
</dbReference>
<evidence type="ECO:0000256" key="5">
    <source>
        <dbReference type="ARBA" id="ARBA00022833"/>
    </source>
</evidence>